<dbReference type="eggNOG" id="KOG1969">
    <property type="taxonomic scope" value="Eukaryota"/>
</dbReference>
<dbReference type="RefSeq" id="XP_014144334.1">
    <property type="nucleotide sequence ID" value="XM_014288859.1"/>
</dbReference>
<protein>
    <recommendedName>
        <fullName evidence="5">ATPase AAA-type core domain-containing protein</fullName>
    </recommendedName>
</protein>
<dbReference type="STRING" id="667725.A0A0L0F167"/>
<dbReference type="Proteomes" id="UP000054560">
    <property type="component" value="Unassembled WGS sequence"/>
</dbReference>
<dbReference type="PANTHER" id="PTHR46765:SF1">
    <property type="entry name" value="P-LOOP CONTAINING NUCLEOSIDE TRIPHOSPHATE HYDROLASES SUPERFAMILY PROTEIN"/>
    <property type="match status" value="1"/>
</dbReference>
<sequence>PKSSGPWVKNWVPDYDTSLYETKRVMGPVDLLLKDTLVRPFNKVLLICGPPGLGKTTLAHIIATQCGYSPIEMNAR</sequence>
<keyword evidence="4" id="KW-1185">Reference proteome</keyword>
<dbReference type="Pfam" id="PF03215">
    <property type="entry name" value="Rad17"/>
    <property type="match status" value="1"/>
</dbReference>
<dbReference type="PANTHER" id="PTHR46765">
    <property type="entry name" value="P-LOOP CONTAINING NUCLEOSIDE TRIPHOSPHATE HYDROLASES SUPERFAMILY PROTEIN"/>
    <property type="match status" value="1"/>
</dbReference>
<name>A0A0L0F167_9EUKA</name>
<evidence type="ECO:0000256" key="1">
    <source>
        <dbReference type="ARBA" id="ARBA00004123"/>
    </source>
</evidence>
<dbReference type="EMBL" id="KQ251187">
    <property type="protein sequence ID" value="KNC70432.1"/>
    <property type="molecule type" value="Genomic_DNA"/>
</dbReference>
<feature type="non-terminal residue" evidence="3">
    <location>
        <position position="1"/>
    </location>
</feature>
<dbReference type="Gene3D" id="3.40.50.300">
    <property type="entry name" value="P-loop containing nucleotide triphosphate hydrolases"/>
    <property type="match status" value="1"/>
</dbReference>
<evidence type="ECO:0000256" key="2">
    <source>
        <dbReference type="ARBA" id="ARBA00023242"/>
    </source>
</evidence>
<dbReference type="OrthoDB" id="2195431at2759"/>
<dbReference type="AlphaFoldDB" id="A0A0L0F167"/>
<dbReference type="InterPro" id="IPR053016">
    <property type="entry name" value="CTF18-RFC_complex"/>
</dbReference>
<keyword evidence="2" id="KW-0539">Nucleus</keyword>
<evidence type="ECO:0008006" key="5">
    <source>
        <dbReference type="Google" id="ProtNLM"/>
    </source>
</evidence>
<proteinExistence type="predicted"/>
<evidence type="ECO:0000313" key="3">
    <source>
        <dbReference type="EMBL" id="KNC70432.1"/>
    </source>
</evidence>
<dbReference type="SUPFAM" id="SSF52540">
    <property type="entry name" value="P-loop containing nucleoside triphosphate hydrolases"/>
    <property type="match status" value="1"/>
</dbReference>
<evidence type="ECO:0000313" key="4">
    <source>
        <dbReference type="Proteomes" id="UP000054560"/>
    </source>
</evidence>
<dbReference type="CDD" id="cd00009">
    <property type="entry name" value="AAA"/>
    <property type="match status" value="1"/>
</dbReference>
<comment type="subcellular location">
    <subcellularLocation>
        <location evidence="1">Nucleus</location>
    </subcellularLocation>
</comment>
<dbReference type="GO" id="GO:0005634">
    <property type="term" value="C:nucleus"/>
    <property type="evidence" value="ECO:0007669"/>
    <property type="project" value="UniProtKB-SubCell"/>
</dbReference>
<gene>
    <name evidence="3" type="ORF">SARC_17040</name>
</gene>
<dbReference type="GeneID" id="25917544"/>
<accession>A0A0L0F167</accession>
<dbReference type="InterPro" id="IPR027417">
    <property type="entry name" value="P-loop_NTPase"/>
</dbReference>
<reference evidence="3 4" key="1">
    <citation type="submission" date="2011-02" db="EMBL/GenBank/DDBJ databases">
        <title>The Genome Sequence of Sphaeroforma arctica JP610.</title>
        <authorList>
            <consortium name="The Broad Institute Genome Sequencing Platform"/>
            <person name="Russ C."/>
            <person name="Cuomo C."/>
            <person name="Young S.K."/>
            <person name="Zeng Q."/>
            <person name="Gargeya S."/>
            <person name="Alvarado L."/>
            <person name="Berlin A."/>
            <person name="Chapman S.B."/>
            <person name="Chen Z."/>
            <person name="Freedman E."/>
            <person name="Gellesch M."/>
            <person name="Goldberg J."/>
            <person name="Griggs A."/>
            <person name="Gujja S."/>
            <person name="Heilman E."/>
            <person name="Heiman D."/>
            <person name="Howarth C."/>
            <person name="Mehta T."/>
            <person name="Neiman D."/>
            <person name="Pearson M."/>
            <person name="Roberts A."/>
            <person name="Saif S."/>
            <person name="Shea T."/>
            <person name="Shenoy N."/>
            <person name="Sisk P."/>
            <person name="Stolte C."/>
            <person name="Sykes S."/>
            <person name="White J."/>
            <person name="Yandava C."/>
            <person name="Burger G."/>
            <person name="Gray M.W."/>
            <person name="Holland P.W.H."/>
            <person name="King N."/>
            <person name="Lang F.B.F."/>
            <person name="Roger A.J."/>
            <person name="Ruiz-Trillo I."/>
            <person name="Haas B."/>
            <person name="Nusbaum C."/>
            <person name="Birren B."/>
        </authorList>
    </citation>
    <scope>NUCLEOTIDE SEQUENCE [LARGE SCALE GENOMIC DNA]</scope>
    <source>
        <strain evidence="3 4">JP610</strain>
    </source>
</reference>
<organism evidence="3 4">
    <name type="scientific">Sphaeroforma arctica JP610</name>
    <dbReference type="NCBI Taxonomy" id="667725"/>
    <lineage>
        <taxon>Eukaryota</taxon>
        <taxon>Ichthyosporea</taxon>
        <taxon>Ichthyophonida</taxon>
        <taxon>Sphaeroforma</taxon>
    </lineage>
</organism>